<organism evidence="1 2">
    <name type="scientific">Meloidogyne enterolobii</name>
    <name type="common">Root-knot nematode worm</name>
    <name type="synonym">Meloidogyne mayaguensis</name>
    <dbReference type="NCBI Taxonomy" id="390850"/>
    <lineage>
        <taxon>Eukaryota</taxon>
        <taxon>Metazoa</taxon>
        <taxon>Ecdysozoa</taxon>
        <taxon>Nematoda</taxon>
        <taxon>Chromadorea</taxon>
        <taxon>Rhabditida</taxon>
        <taxon>Tylenchina</taxon>
        <taxon>Tylenchomorpha</taxon>
        <taxon>Tylenchoidea</taxon>
        <taxon>Meloidogynidae</taxon>
        <taxon>Meloidogyninae</taxon>
        <taxon>Meloidogyne</taxon>
    </lineage>
</organism>
<accession>A0A6V7WUU5</accession>
<gene>
    <name evidence="1" type="ORF">MENT_LOCUS43653</name>
</gene>
<evidence type="ECO:0000313" key="2">
    <source>
        <dbReference type="Proteomes" id="UP000580250"/>
    </source>
</evidence>
<protein>
    <submittedName>
        <fullName evidence="1">Uncharacterized protein</fullName>
    </submittedName>
</protein>
<dbReference type="OrthoDB" id="5812369at2759"/>
<evidence type="ECO:0000313" key="1">
    <source>
        <dbReference type="EMBL" id="CAD2190835.1"/>
    </source>
</evidence>
<dbReference type="Proteomes" id="UP000580250">
    <property type="component" value="Unassembled WGS sequence"/>
</dbReference>
<dbReference type="EMBL" id="CAJEWN010000837">
    <property type="protein sequence ID" value="CAD2190835.1"/>
    <property type="molecule type" value="Genomic_DNA"/>
</dbReference>
<sequence>MTEGTTASKGVGHHHKDLHFDQIVNEIRDIQLIVDNLLFGSVFLRQPRGVSEGAVPKKPSDVPSLEEVSQQIDGTITNMHSLSGRLNELLENKDNECFEDQIDEYLRELEDSERTLAALKPMLNQENLTEGEIGKSDVSWLSWRRNTLGAKLHRESNELHSLIEGSENGDNIEKTAKNRLKTAEGLLKTADSLQRSAQYLSWFTTRVMEYNETLPEIEKDFTCSLVAQWVQEEVNKVQEHHKNCKNFCSELASKTEK</sequence>
<dbReference type="AlphaFoldDB" id="A0A6V7WUU5"/>
<name>A0A6V7WUU5_MELEN</name>
<proteinExistence type="predicted"/>
<reference evidence="1 2" key="1">
    <citation type="submission" date="2020-08" db="EMBL/GenBank/DDBJ databases">
        <authorList>
            <person name="Koutsovoulos G."/>
            <person name="Danchin GJ E."/>
        </authorList>
    </citation>
    <scope>NUCLEOTIDE SEQUENCE [LARGE SCALE GENOMIC DNA]</scope>
</reference>
<comment type="caution">
    <text evidence="1">The sequence shown here is derived from an EMBL/GenBank/DDBJ whole genome shotgun (WGS) entry which is preliminary data.</text>
</comment>